<feature type="transmembrane region" description="Helical" evidence="1">
    <location>
        <begin position="35"/>
        <end position="53"/>
    </location>
</feature>
<reference evidence="2 3" key="1">
    <citation type="submission" date="2018-12" db="EMBL/GenBank/DDBJ databases">
        <title>Corynebacterium sanguinis sp. nov., a clinically-associated and environmental corynebacterium.</title>
        <authorList>
            <person name="Gonzales-Siles L."/>
            <person name="Jaen-Luchoro D."/>
            <person name="Cardew S."/>
            <person name="Inganas E."/>
            <person name="Ohlen M."/>
            <person name="Jensie-Markopolous S."/>
            <person name="Pinyeiro-Iglesias B."/>
            <person name="Molin K."/>
            <person name="Skovbjerg S."/>
            <person name="Svensson-Stadler L."/>
            <person name="Funke G."/>
            <person name="Moore E.R.B."/>
        </authorList>
    </citation>
    <scope>NUCLEOTIDE SEQUENCE [LARGE SCALE GENOMIC DNA]</scope>
    <source>
        <strain evidence="2 3">58734</strain>
    </source>
</reference>
<comment type="caution">
    <text evidence="2">The sequence shown here is derived from an EMBL/GenBank/DDBJ whole genome shotgun (WGS) entry which is preliminary data.</text>
</comment>
<dbReference type="OrthoDB" id="4425547at2"/>
<keyword evidence="1" id="KW-0472">Membrane</keyword>
<sequence length="235" mass="24298">MKLFLGPHSFLLTIGVIALAAAVGAAGRFYAGDGTTWTLLSAIVLFGLTAYFADKWAALNQLGASYGRWLGGAAAFSAISAVILTATNVVTGQVMWTNNPWYRLYDVLLITRGDTPFVDTNGKPYMVDNAGQNATTITLTVLLTFALFAVAAMVGIATGIAGRNRGAFAILMAATVIGGLVAGFTYAALTETVEIGGDIIPRTAPNAGSIALAAVLTALALGAAWVIARAPRLIR</sequence>
<accession>A0A6C1U3X2</accession>
<keyword evidence="1" id="KW-0812">Transmembrane</keyword>
<dbReference type="EMBL" id="RXIR01000001">
    <property type="protein sequence ID" value="TVS30301.1"/>
    <property type="molecule type" value="Genomic_DNA"/>
</dbReference>
<dbReference type="Proteomes" id="UP000336646">
    <property type="component" value="Unassembled WGS sequence"/>
</dbReference>
<dbReference type="AlphaFoldDB" id="A0A6C1U3X2"/>
<gene>
    <name evidence="2" type="ORF">EKI59_00495</name>
</gene>
<name>A0A6C1U3X2_9CORY</name>
<organism evidence="2 3">
    <name type="scientific">Corynebacterium sanguinis</name>
    <dbReference type="NCBI Taxonomy" id="2594913"/>
    <lineage>
        <taxon>Bacteria</taxon>
        <taxon>Bacillati</taxon>
        <taxon>Actinomycetota</taxon>
        <taxon>Actinomycetes</taxon>
        <taxon>Mycobacteriales</taxon>
        <taxon>Corynebacteriaceae</taxon>
        <taxon>Corynebacterium</taxon>
    </lineage>
</organism>
<evidence type="ECO:0000256" key="1">
    <source>
        <dbReference type="SAM" id="Phobius"/>
    </source>
</evidence>
<feature type="transmembrane region" description="Helical" evidence="1">
    <location>
        <begin position="74"/>
        <end position="96"/>
    </location>
</feature>
<protein>
    <submittedName>
        <fullName evidence="2">Uncharacterized protein</fullName>
    </submittedName>
</protein>
<proteinExistence type="predicted"/>
<feature type="transmembrane region" description="Helical" evidence="1">
    <location>
        <begin position="209"/>
        <end position="228"/>
    </location>
</feature>
<keyword evidence="1" id="KW-1133">Transmembrane helix</keyword>
<evidence type="ECO:0000313" key="3">
    <source>
        <dbReference type="Proteomes" id="UP000336646"/>
    </source>
</evidence>
<evidence type="ECO:0000313" key="2">
    <source>
        <dbReference type="EMBL" id="TVS30301.1"/>
    </source>
</evidence>
<feature type="transmembrane region" description="Helical" evidence="1">
    <location>
        <begin position="134"/>
        <end position="156"/>
    </location>
</feature>
<feature type="transmembrane region" description="Helical" evidence="1">
    <location>
        <begin position="168"/>
        <end position="189"/>
    </location>
</feature>
<dbReference type="RefSeq" id="WP_144772373.1">
    <property type="nucleotide sequence ID" value="NZ_RXIR01000001.1"/>
</dbReference>